<evidence type="ECO:0000313" key="2">
    <source>
        <dbReference type="EMBL" id="KAF4504103.1"/>
    </source>
</evidence>
<gene>
    <name evidence="2" type="ORF">G6O67_008716</name>
</gene>
<accession>A0A8H4LRM4</accession>
<dbReference type="AlphaFoldDB" id="A0A8H4LRM4"/>
<feature type="compositionally biased region" description="Polar residues" evidence="1">
    <location>
        <begin position="1"/>
        <end position="29"/>
    </location>
</feature>
<comment type="caution">
    <text evidence="2">The sequence shown here is derived from an EMBL/GenBank/DDBJ whole genome shotgun (WGS) entry which is preliminary data.</text>
</comment>
<name>A0A8H4LRM4_9HYPO</name>
<organism evidence="2 3">
    <name type="scientific">Ophiocordyceps sinensis</name>
    <dbReference type="NCBI Taxonomy" id="72228"/>
    <lineage>
        <taxon>Eukaryota</taxon>
        <taxon>Fungi</taxon>
        <taxon>Dikarya</taxon>
        <taxon>Ascomycota</taxon>
        <taxon>Pezizomycotina</taxon>
        <taxon>Sordariomycetes</taxon>
        <taxon>Hypocreomycetidae</taxon>
        <taxon>Hypocreales</taxon>
        <taxon>Ophiocordycipitaceae</taxon>
        <taxon>Ophiocordyceps</taxon>
    </lineage>
</organism>
<dbReference type="Proteomes" id="UP000557566">
    <property type="component" value="Unassembled WGS sequence"/>
</dbReference>
<proteinExistence type="predicted"/>
<reference evidence="2 3" key="1">
    <citation type="journal article" date="2020" name="Genome Biol. Evol.">
        <title>A new high-quality draft genome assembly of the Chinese cordyceps Ophiocordyceps sinensis.</title>
        <authorList>
            <person name="Shu R."/>
            <person name="Zhang J."/>
            <person name="Meng Q."/>
            <person name="Zhang H."/>
            <person name="Zhou G."/>
            <person name="Li M."/>
            <person name="Wu P."/>
            <person name="Zhao Y."/>
            <person name="Chen C."/>
            <person name="Qin Q."/>
        </authorList>
    </citation>
    <scope>NUCLEOTIDE SEQUENCE [LARGE SCALE GENOMIC DNA]</scope>
    <source>
        <strain evidence="2 3">IOZ07</strain>
    </source>
</reference>
<keyword evidence="3" id="KW-1185">Reference proteome</keyword>
<sequence length="84" mass="9116">MVRSSEAGTTEHQLPTSQEPGSHAVSQLQPRRHRRRSIQHPAEGLTGMPTVSPFLPQLTSPRAGAPICEVSAVDEPIFQLSSFT</sequence>
<protein>
    <submittedName>
        <fullName evidence="2">Uncharacterized protein</fullName>
    </submittedName>
</protein>
<dbReference type="EMBL" id="JAAVMX010000012">
    <property type="protein sequence ID" value="KAF4504103.1"/>
    <property type="molecule type" value="Genomic_DNA"/>
</dbReference>
<evidence type="ECO:0000313" key="3">
    <source>
        <dbReference type="Proteomes" id="UP000557566"/>
    </source>
</evidence>
<evidence type="ECO:0000256" key="1">
    <source>
        <dbReference type="SAM" id="MobiDB-lite"/>
    </source>
</evidence>
<feature type="region of interest" description="Disordered" evidence="1">
    <location>
        <begin position="1"/>
        <end position="57"/>
    </location>
</feature>